<feature type="domain" description="Iron-binding zinc finger CDGSH type" evidence="5">
    <location>
        <begin position="22"/>
        <end position="65"/>
    </location>
</feature>
<accession>A0A1G6GLC1</accession>
<dbReference type="Gene3D" id="3.40.5.90">
    <property type="entry name" value="CDGSH iron-sulfur domain, mitoNEET-type"/>
    <property type="match status" value="1"/>
</dbReference>
<evidence type="ECO:0000313" key="6">
    <source>
        <dbReference type="EMBL" id="SDB82719.1"/>
    </source>
</evidence>
<keyword evidence="1" id="KW-0001">2Fe-2S</keyword>
<evidence type="ECO:0000313" key="7">
    <source>
        <dbReference type="Proteomes" id="UP000199086"/>
    </source>
</evidence>
<dbReference type="SMART" id="SM00704">
    <property type="entry name" value="ZnF_CDGSH"/>
    <property type="match status" value="1"/>
</dbReference>
<evidence type="ECO:0000259" key="5">
    <source>
        <dbReference type="SMART" id="SM00704"/>
    </source>
</evidence>
<dbReference type="GO" id="GO:0046872">
    <property type="term" value="F:metal ion binding"/>
    <property type="evidence" value="ECO:0007669"/>
    <property type="project" value="UniProtKB-KW"/>
</dbReference>
<organism evidence="6 7">
    <name type="scientific">Raineyella antarctica</name>
    <dbReference type="NCBI Taxonomy" id="1577474"/>
    <lineage>
        <taxon>Bacteria</taxon>
        <taxon>Bacillati</taxon>
        <taxon>Actinomycetota</taxon>
        <taxon>Actinomycetes</taxon>
        <taxon>Propionibacteriales</taxon>
        <taxon>Propionibacteriaceae</taxon>
        <taxon>Raineyella</taxon>
    </lineage>
</organism>
<dbReference type="STRING" id="1577474.GA0111570_10438"/>
<name>A0A1G6GLC1_9ACTN</name>
<evidence type="ECO:0000256" key="2">
    <source>
        <dbReference type="ARBA" id="ARBA00022723"/>
    </source>
</evidence>
<keyword evidence="7" id="KW-1185">Reference proteome</keyword>
<protein>
    <submittedName>
        <fullName evidence="6">Zn-finger domain of CDGSH type-containing protein</fullName>
    </submittedName>
</protein>
<dbReference type="RefSeq" id="WP_092608407.1">
    <property type="nucleotide sequence ID" value="NZ_FMYF01000004.1"/>
</dbReference>
<gene>
    <name evidence="6" type="ORF">GA0111570_10438</name>
</gene>
<dbReference type="InterPro" id="IPR018967">
    <property type="entry name" value="FeS-contain_CDGSH-typ"/>
</dbReference>
<keyword evidence="2" id="KW-0479">Metal-binding</keyword>
<dbReference type="Proteomes" id="UP000199086">
    <property type="component" value="Unassembled WGS sequence"/>
</dbReference>
<proteinExistence type="predicted"/>
<dbReference type="AlphaFoldDB" id="A0A1G6GLC1"/>
<dbReference type="EMBL" id="FMYF01000004">
    <property type="protein sequence ID" value="SDB82719.1"/>
    <property type="molecule type" value="Genomic_DNA"/>
</dbReference>
<dbReference type="Pfam" id="PF09360">
    <property type="entry name" value="zf-CDGSH"/>
    <property type="match status" value="1"/>
</dbReference>
<evidence type="ECO:0000256" key="1">
    <source>
        <dbReference type="ARBA" id="ARBA00022714"/>
    </source>
</evidence>
<sequence length="67" mass="7413">MPDIPEPPTITTYPDGPLVIRGQVELRTVEGQVIPQRSGTVALCRCGHSRTKPFCDGSHKHSRFRAD</sequence>
<evidence type="ECO:0000256" key="4">
    <source>
        <dbReference type="ARBA" id="ARBA00023014"/>
    </source>
</evidence>
<dbReference type="InterPro" id="IPR042216">
    <property type="entry name" value="MitoNEET_CISD"/>
</dbReference>
<keyword evidence="4" id="KW-0411">Iron-sulfur</keyword>
<keyword evidence="3" id="KW-0408">Iron</keyword>
<dbReference type="OrthoDB" id="9800162at2"/>
<dbReference type="GO" id="GO:0051537">
    <property type="term" value="F:2 iron, 2 sulfur cluster binding"/>
    <property type="evidence" value="ECO:0007669"/>
    <property type="project" value="UniProtKB-KW"/>
</dbReference>
<reference evidence="6 7" key="1">
    <citation type="submission" date="2016-06" db="EMBL/GenBank/DDBJ databases">
        <authorList>
            <person name="Olsen C.W."/>
            <person name="Carey S."/>
            <person name="Hinshaw L."/>
            <person name="Karasin A.I."/>
        </authorList>
    </citation>
    <scope>NUCLEOTIDE SEQUENCE [LARGE SCALE GENOMIC DNA]</scope>
    <source>
        <strain evidence="6 7">LZ-22</strain>
    </source>
</reference>
<evidence type="ECO:0000256" key="3">
    <source>
        <dbReference type="ARBA" id="ARBA00023004"/>
    </source>
</evidence>
<dbReference type="GO" id="GO:0005737">
    <property type="term" value="C:cytoplasm"/>
    <property type="evidence" value="ECO:0007669"/>
    <property type="project" value="UniProtKB-ARBA"/>
</dbReference>